<dbReference type="GO" id="GO:0003677">
    <property type="term" value="F:DNA binding"/>
    <property type="evidence" value="ECO:0007669"/>
    <property type="project" value="UniProtKB-KW"/>
</dbReference>
<keyword evidence="2" id="KW-0680">Restriction system</keyword>
<keyword evidence="6" id="KW-1185">Reference proteome</keyword>
<dbReference type="Gene3D" id="3.90.220.20">
    <property type="entry name" value="DNA methylase specificity domains"/>
    <property type="match status" value="2"/>
</dbReference>
<organism evidence="5 6">
    <name type="scientific">Hyalangium minutum</name>
    <dbReference type="NCBI Taxonomy" id="394096"/>
    <lineage>
        <taxon>Bacteria</taxon>
        <taxon>Pseudomonadati</taxon>
        <taxon>Myxococcota</taxon>
        <taxon>Myxococcia</taxon>
        <taxon>Myxococcales</taxon>
        <taxon>Cystobacterineae</taxon>
        <taxon>Archangiaceae</taxon>
        <taxon>Hyalangium</taxon>
    </lineage>
</organism>
<dbReference type="Proteomes" id="UP000028725">
    <property type="component" value="Unassembled WGS sequence"/>
</dbReference>
<evidence type="ECO:0000256" key="2">
    <source>
        <dbReference type="ARBA" id="ARBA00022747"/>
    </source>
</evidence>
<evidence type="ECO:0000259" key="4">
    <source>
        <dbReference type="Pfam" id="PF01420"/>
    </source>
</evidence>
<keyword evidence="3" id="KW-0238">DNA-binding</keyword>
<dbReference type="CDD" id="cd17250">
    <property type="entry name" value="RMtype1_S_Eco4255II_TRD2-CR2_like"/>
    <property type="match status" value="1"/>
</dbReference>
<dbReference type="PATRIC" id="fig|394096.3.peg.8849"/>
<dbReference type="GO" id="GO:0009307">
    <property type="term" value="P:DNA restriction-modification system"/>
    <property type="evidence" value="ECO:0007669"/>
    <property type="project" value="UniProtKB-KW"/>
</dbReference>
<protein>
    <submittedName>
        <fullName evidence="5">Type I restriction-modification system, specificity subunit S</fullName>
    </submittedName>
</protein>
<reference evidence="5 6" key="1">
    <citation type="submission" date="2014-04" db="EMBL/GenBank/DDBJ databases">
        <title>Genome assembly of Hyalangium minutum DSM 14724.</title>
        <authorList>
            <person name="Sharma G."/>
            <person name="Subramanian S."/>
        </authorList>
    </citation>
    <scope>NUCLEOTIDE SEQUENCE [LARGE SCALE GENOMIC DNA]</scope>
    <source>
        <strain evidence="5 6">DSM 14724</strain>
    </source>
</reference>
<evidence type="ECO:0000313" key="6">
    <source>
        <dbReference type="Proteomes" id="UP000028725"/>
    </source>
</evidence>
<dbReference type="STRING" id="394096.DB31_6132"/>
<name>A0A085VVS7_9BACT</name>
<accession>A0A085VVS7</accession>
<dbReference type="InterPro" id="IPR000055">
    <property type="entry name" value="Restrct_endonuc_typeI_TRD"/>
</dbReference>
<dbReference type="InterPro" id="IPR044946">
    <property type="entry name" value="Restrct_endonuc_typeI_TRD_sf"/>
</dbReference>
<proteinExistence type="inferred from homology"/>
<feature type="domain" description="Type I restriction modification DNA specificity" evidence="4">
    <location>
        <begin position="7"/>
        <end position="182"/>
    </location>
</feature>
<evidence type="ECO:0000313" key="5">
    <source>
        <dbReference type="EMBL" id="KFE59540.1"/>
    </source>
</evidence>
<dbReference type="RefSeq" id="WP_083969240.1">
    <property type="nucleotide sequence ID" value="NZ_JMCB01000033.1"/>
</dbReference>
<dbReference type="Pfam" id="PF01420">
    <property type="entry name" value="Methylase_S"/>
    <property type="match status" value="1"/>
</dbReference>
<gene>
    <name evidence="5" type="ORF">DB31_6132</name>
</gene>
<dbReference type="OrthoDB" id="9798929at2"/>
<dbReference type="EMBL" id="JMCB01000033">
    <property type="protein sequence ID" value="KFE59540.1"/>
    <property type="molecule type" value="Genomic_DNA"/>
</dbReference>
<dbReference type="AlphaFoldDB" id="A0A085VVS7"/>
<sequence length="431" mass="48018">MASERRTVTLGELCELRAGVAFPPQFQGHNHGEFPFLKVSDLNRPGNELFIVGAENAVDAETAAKLRARPIPAGSVIFAKIGEAIRQNRKRLTTRPTLLDNNLMAAVPRESVDARFLYYLLCTLDFEELIEGSALPYLKSSALERHEVEVPPVQVQRRIAEVLGTLDERLELTRQLNRTIEELIRTLFEAWFVTFQPVAAKAEGHAPLGMSAETAALFPSTFDLTEEGALPTGWRWGTLGDVARQIREIVYPGQIEGSTPYIGLEHMPPRSITLPRWGEASEVQSQKCRFRAGHFLFGKLRPYFHKVGIAPVDGVCSTDIVVVEPTDPVYASLVLGHLSSAEFVSYTDLGSGGTRMPRTSWERMAHYPIALPDTQCAEALNRHTRPLLDMLNANIQQNRTLMALRDLVLPQLLSEESLPAWSRDTRVTADL</sequence>
<dbReference type="InterPro" id="IPR052021">
    <property type="entry name" value="Type-I_RS_S_subunit"/>
</dbReference>
<comment type="similarity">
    <text evidence="1">Belongs to the type-I restriction system S methylase family.</text>
</comment>
<evidence type="ECO:0000256" key="3">
    <source>
        <dbReference type="ARBA" id="ARBA00023125"/>
    </source>
</evidence>
<dbReference type="SUPFAM" id="SSF116734">
    <property type="entry name" value="DNA methylase specificity domain"/>
    <property type="match status" value="2"/>
</dbReference>
<dbReference type="PANTHER" id="PTHR30408:SF13">
    <property type="entry name" value="TYPE I RESTRICTION ENZYME HINDI SPECIFICITY SUBUNIT"/>
    <property type="match status" value="1"/>
</dbReference>
<evidence type="ECO:0000256" key="1">
    <source>
        <dbReference type="ARBA" id="ARBA00010923"/>
    </source>
</evidence>
<dbReference type="PANTHER" id="PTHR30408">
    <property type="entry name" value="TYPE-1 RESTRICTION ENZYME ECOKI SPECIFICITY PROTEIN"/>
    <property type="match status" value="1"/>
</dbReference>
<comment type="caution">
    <text evidence="5">The sequence shown here is derived from an EMBL/GenBank/DDBJ whole genome shotgun (WGS) entry which is preliminary data.</text>
</comment>